<dbReference type="SMR" id="A0A194VKN4"/>
<feature type="region of interest" description="Disordered" evidence="2">
    <location>
        <begin position="1"/>
        <end position="62"/>
    </location>
</feature>
<feature type="compositionally biased region" description="Basic and acidic residues" evidence="2">
    <location>
        <begin position="14"/>
        <end position="27"/>
    </location>
</feature>
<dbReference type="AlphaFoldDB" id="A0A194VKN4"/>
<reference evidence="3" key="1">
    <citation type="submission" date="2014-12" db="EMBL/GenBank/DDBJ databases">
        <title>Genome Sequence of Valsa Canker Pathogens Uncovers a Specific Adaption of Colonization on Woody Bark.</title>
        <authorList>
            <person name="Yin Z."/>
            <person name="Liu H."/>
            <person name="Gao X."/>
            <person name="Li Z."/>
            <person name="Song N."/>
            <person name="Ke X."/>
            <person name="Dai Q."/>
            <person name="Wu Y."/>
            <person name="Sun Y."/>
            <person name="Xu J.-R."/>
            <person name="Kang Z.K."/>
            <person name="Wang L."/>
            <person name="Huang L."/>
        </authorList>
    </citation>
    <scope>NUCLEOTIDE SEQUENCE [LARGE SCALE GENOMIC DNA]</scope>
    <source>
        <strain evidence="3">03-8</strain>
    </source>
</reference>
<protein>
    <submittedName>
        <fullName evidence="3">Uncharacterized protein</fullName>
    </submittedName>
</protein>
<name>A0A194VKN4_CYTMA</name>
<organism evidence="3 4">
    <name type="scientific">Cytospora mali</name>
    <name type="common">Apple Valsa canker fungus</name>
    <name type="synonym">Valsa mali</name>
    <dbReference type="NCBI Taxonomy" id="578113"/>
    <lineage>
        <taxon>Eukaryota</taxon>
        <taxon>Fungi</taxon>
        <taxon>Dikarya</taxon>
        <taxon>Ascomycota</taxon>
        <taxon>Pezizomycotina</taxon>
        <taxon>Sordariomycetes</taxon>
        <taxon>Sordariomycetidae</taxon>
        <taxon>Diaporthales</taxon>
        <taxon>Cytosporaceae</taxon>
        <taxon>Cytospora</taxon>
    </lineage>
</organism>
<accession>A0A194VKN4</accession>
<evidence type="ECO:0000256" key="2">
    <source>
        <dbReference type="SAM" id="MobiDB-lite"/>
    </source>
</evidence>
<evidence type="ECO:0000313" key="4">
    <source>
        <dbReference type="Proteomes" id="UP000078559"/>
    </source>
</evidence>
<gene>
    <name evidence="3" type="ORF">VM1G_11222</name>
</gene>
<evidence type="ECO:0000313" key="3">
    <source>
        <dbReference type="EMBL" id="KUI64425.1"/>
    </source>
</evidence>
<sequence length="565" mass="62930">MSRLQKSLGPNHSTTDRPIEAMMDRATHSGPDSPDAALDQSVPPASGGHSPRSSDSNGKFRHPVPQCIELKQAHVTAEWRVQHFGSCVSTRRLPVALDLYWDSASKAHLRMNISPRREIEKDNTKKVIKTKFFLFLFPECIQGVSVGLVPDSAESQTSILDFVLSGPLVLVTPDQPLVCHDDTSAEDVKRFQSLAGQRSFSLQVPRKAVSDSRLRAFCAAASGSKLTRCPDRADTGRPYQGKVITTASFGEEWIPYGPAPPYSEAPATQEKGKKRRRSIDDSVKISKEDSGAKRRCTEKPWAEAKQNLEQIAEAQGCQVPFASRELHGALELGARVAELEQLPKMVESVNERLKEAERIIGLLADFETLVNNQFSQLHGDVEKLSGLTDSVYKLQELPSSVVSMEKQLVRLSETLDDIPHFNQHLNSEVTRLDRQMEERVTGLENRLSQIPTILKKLSALDAYVNEMPRPPMTMASDEKSLQAGLRMQHLMNTLSEQQAEMRTMQRNANDMLDNLRLEMDRFSVFNWAEGRARACITGAGSWLWWGMVMAGSTVSRAAVEAVRRG</sequence>
<dbReference type="EMBL" id="KN796139">
    <property type="protein sequence ID" value="KUI64425.1"/>
    <property type="molecule type" value="Genomic_DNA"/>
</dbReference>
<evidence type="ECO:0000256" key="1">
    <source>
        <dbReference type="SAM" id="Coils"/>
    </source>
</evidence>
<feature type="compositionally biased region" description="Basic and acidic residues" evidence="2">
    <location>
        <begin position="278"/>
        <end position="299"/>
    </location>
</feature>
<proteinExistence type="predicted"/>
<feature type="compositionally biased region" description="Polar residues" evidence="2">
    <location>
        <begin position="1"/>
        <end position="13"/>
    </location>
</feature>
<keyword evidence="1" id="KW-0175">Coiled coil</keyword>
<feature type="coiled-coil region" evidence="1">
    <location>
        <begin position="487"/>
        <end position="514"/>
    </location>
</feature>
<keyword evidence="4" id="KW-1185">Reference proteome</keyword>
<dbReference type="Proteomes" id="UP000078559">
    <property type="component" value="Unassembled WGS sequence"/>
</dbReference>
<feature type="region of interest" description="Disordered" evidence="2">
    <location>
        <begin position="255"/>
        <end position="299"/>
    </location>
</feature>